<sequence length="88" mass="10210">MFQVLVLNVLPMDEVRHLLQILDNLCEQHRVAYIPADSLCEQTQFTARVSYGYMFSTHYVSFLAHLALAKLWLHAVLIYRLYIVKVGA</sequence>
<name>A0ABR0MET3_GOSAR</name>
<evidence type="ECO:0000256" key="1">
    <source>
        <dbReference type="SAM" id="Phobius"/>
    </source>
</evidence>
<reference evidence="2 3" key="1">
    <citation type="submission" date="2023-03" db="EMBL/GenBank/DDBJ databases">
        <title>WGS of Gossypium arboreum.</title>
        <authorList>
            <person name="Yu D."/>
        </authorList>
    </citation>
    <scope>NUCLEOTIDE SEQUENCE [LARGE SCALE GENOMIC DNA]</scope>
    <source>
        <tissue evidence="2">Leaf</tissue>
    </source>
</reference>
<keyword evidence="3" id="KW-1185">Reference proteome</keyword>
<dbReference type="Proteomes" id="UP001358586">
    <property type="component" value="Chromosome 13"/>
</dbReference>
<evidence type="ECO:0000313" key="3">
    <source>
        <dbReference type="Proteomes" id="UP001358586"/>
    </source>
</evidence>
<protein>
    <submittedName>
        <fullName evidence="2">Uncharacterized protein</fullName>
    </submittedName>
</protein>
<comment type="caution">
    <text evidence="2">The sequence shown here is derived from an EMBL/GenBank/DDBJ whole genome shotgun (WGS) entry which is preliminary data.</text>
</comment>
<dbReference type="EMBL" id="JARKNE010000013">
    <property type="protein sequence ID" value="KAK5771671.1"/>
    <property type="molecule type" value="Genomic_DNA"/>
</dbReference>
<keyword evidence="1" id="KW-1133">Transmembrane helix</keyword>
<keyword evidence="1" id="KW-0472">Membrane</keyword>
<accession>A0ABR0MET3</accession>
<feature type="transmembrane region" description="Helical" evidence="1">
    <location>
        <begin position="59"/>
        <end position="82"/>
    </location>
</feature>
<gene>
    <name evidence="2" type="ORF">PVK06_047906</name>
</gene>
<keyword evidence="1" id="KW-0812">Transmembrane</keyword>
<proteinExistence type="predicted"/>
<organism evidence="2 3">
    <name type="scientific">Gossypium arboreum</name>
    <name type="common">Tree cotton</name>
    <name type="synonym">Gossypium nanking</name>
    <dbReference type="NCBI Taxonomy" id="29729"/>
    <lineage>
        <taxon>Eukaryota</taxon>
        <taxon>Viridiplantae</taxon>
        <taxon>Streptophyta</taxon>
        <taxon>Embryophyta</taxon>
        <taxon>Tracheophyta</taxon>
        <taxon>Spermatophyta</taxon>
        <taxon>Magnoliopsida</taxon>
        <taxon>eudicotyledons</taxon>
        <taxon>Gunneridae</taxon>
        <taxon>Pentapetalae</taxon>
        <taxon>rosids</taxon>
        <taxon>malvids</taxon>
        <taxon>Malvales</taxon>
        <taxon>Malvaceae</taxon>
        <taxon>Malvoideae</taxon>
        <taxon>Gossypium</taxon>
    </lineage>
</organism>
<evidence type="ECO:0000313" key="2">
    <source>
        <dbReference type="EMBL" id="KAK5771671.1"/>
    </source>
</evidence>